<organism evidence="2 3">
    <name type="scientific">Eumeta variegata</name>
    <name type="common">Bagworm moth</name>
    <name type="synonym">Eumeta japonica</name>
    <dbReference type="NCBI Taxonomy" id="151549"/>
    <lineage>
        <taxon>Eukaryota</taxon>
        <taxon>Metazoa</taxon>
        <taxon>Ecdysozoa</taxon>
        <taxon>Arthropoda</taxon>
        <taxon>Hexapoda</taxon>
        <taxon>Insecta</taxon>
        <taxon>Pterygota</taxon>
        <taxon>Neoptera</taxon>
        <taxon>Endopterygota</taxon>
        <taxon>Lepidoptera</taxon>
        <taxon>Glossata</taxon>
        <taxon>Ditrysia</taxon>
        <taxon>Tineoidea</taxon>
        <taxon>Psychidae</taxon>
        <taxon>Oiketicinae</taxon>
        <taxon>Eumeta</taxon>
    </lineage>
</organism>
<proteinExistence type="predicted"/>
<gene>
    <name evidence="2" type="ORF">EVAR_52157_1</name>
</gene>
<reference evidence="2 3" key="1">
    <citation type="journal article" date="2019" name="Commun. Biol.">
        <title>The bagworm genome reveals a unique fibroin gene that provides high tensile strength.</title>
        <authorList>
            <person name="Kono N."/>
            <person name="Nakamura H."/>
            <person name="Ohtoshi R."/>
            <person name="Tomita M."/>
            <person name="Numata K."/>
            <person name="Arakawa K."/>
        </authorList>
    </citation>
    <scope>NUCLEOTIDE SEQUENCE [LARGE SCALE GENOMIC DNA]</scope>
</reference>
<evidence type="ECO:0000256" key="1">
    <source>
        <dbReference type="SAM" id="MobiDB-lite"/>
    </source>
</evidence>
<evidence type="ECO:0000313" key="3">
    <source>
        <dbReference type="Proteomes" id="UP000299102"/>
    </source>
</evidence>
<name>A0A4C1YCA1_EUMVA</name>
<dbReference type="Proteomes" id="UP000299102">
    <property type="component" value="Unassembled WGS sequence"/>
</dbReference>
<feature type="region of interest" description="Disordered" evidence="1">
    <location>
        <begin position="232"/>
        <end position="265"/>
    </location>
</feature>
<comment type="caution">
    <text evidence="2">The sequence shown here is derived from an EMBL/GenBank/DDBJ whole genome shotgun (WGS) entry which is preliminary data.</text>
</comment>
<dbReference type="AlphaFoldDB" id="A0A4C1YCA1"/>
<sequence>MRYAVPYYCFKYIFPRQTFSFLTIARVDVQLLQLQLLDFLEFLLDCRDAPNGATGNSTATRVLHYVVNHLRESVSCCVIPVRGSHRVVCSTSDVACPLPLQFTDSASHNGHSGFSKEYLVADFTSRRNSEHGFAHCTSSHCEFVCETNSQESRLATRTVQKLSSQRPSLHEDSYASPAAIGVAASSETSITYIVNLLCGRGAGRGGRALIRAGGAGPARAAAIKLDVKSKQKLSAGRSATGRQGAPGRRREWARGRVRGRRPRRDARDCRFKLTTSTTDEPIETVSHVRREGGTGRAGGRRGWIDCRLRRPIGPIAGDSRNEPASPRPGRLLLTFLSPIFSWS</sequence>
<keyword evidence="3" id="KW-1185">Reference proteome</keyword>
<feature type="compositionally biased region" description="Basic residues" evidence="1">
    <location>
        <begin position="255"/>
        <end position="264"/>
    </location>
</feature>
<protein>
    <submittedName>
        <fullName evidence="2">Uncharacterized protein</fullName>
    </submittedName>
</protein>
<accession>A0A4C1YCA1</accession>
<evidence type="ECO:0000313" key="2">
    <source>
        <dbReference type="EMBL" id="GBP72680.1"/>
    </source>
</evidence>
<dbReference type="EMBL" id="BGZK01001153">
    <property type="protein sequence ID" value="GBP72680.1"/>
    <property type="molecule type" value="Genomic_DNA"/>
</dbReference>